<feature type="region of interest" description="Disordered" evidence="1">
    <location>
        <begin position="65"/>
        <end position="91"/>
    </location>
</feature>
<evidence type="ECO:0000313" key="2">
    <source>
        <dbReference type="EMBL" id="CAD6224299.1"/>
    </source>
</evidence>
<dbReference type="Proteomes" id="UP000604825">
    <property type="component" value="Unassembled WGS sequence"/>
</dbReference>
<feature type="region of interest" description="Disordered" evidence="1">
    <location>
        <begin position="385"/>
        <end position="498"/>
    </location>
</feature>
<evidence type="ECO:0000313" key="3">
    <source>
        <dbReference type="Proteomes" id="UP000604825"/>
    </source>
</evidence>
<dbReference type="EMBL" id="CAJGYO010000004">
    <property type="protein sequence ID" value="CAD6224299.1"/>
    <property type="molecule type" value="Genomic_DNA"/>
</dbReference>
<feature type="compositionally biased region" description="Polar residues" evidence="1">
    <location>
        <begin position="472"/>
        <end position="498"/>
    </location>
</feature>
<dbReference type="PANTHER" id="PTHR31973:SF195">
    <property type="entry name" value="MUDR FAMILY TRANSPOSASE"/>
    <property type="match status" value="1"/>
</dbReference>
<reference evidence="2" key="1">
    <citation type="submission" date="2020-10" db="EMBL/GenBank/DDBJ databases">
        <authorList>
            <person name="Han B."/>
            <person name="Lu T."/>
            <person name="Zhao Q."/>
            <person name="Huang X."/>
            <person name="Zhao Y."/>
        </authorList>
    </citation>
    <scope>NUCLEOTIDE SEQUENCE</scope>
</reference>
<dbReference type="OrthoDB" id="695910at2759"/>
<organism evidence="2 3">
    <name type="scientific">Miscanthus lutarioriparius</name>
    <dbReference type="NCBI Taxonomy" id="422564"/>
    <lineage>
        <taxon>Eukaryota</taxon>
        <taxon>Viridiplantae</taxon>
        <taxon>Streptophyta</taxon>
        <taxon>Embryophyta</taxon>
        <taxon>Tracheophyta</taxon>
        <taxon>Spermatophyta</taxon>
        <taxon>Magnoliopsida</taxon>
        <taxon>Liliopsida</taxon>
        <taxon>Poales</taxon>
        <taxon>Poaceae</taxon>
        <taxon>PACMAD clade</taxon>
        <taxon>Panicoideae</taxon>
        <taxon>Andropogonodae</taxon>
        <taxon>Andropogoneae</taxon>
        <taxon>Saccharinae</taxon>
        <taxon>Miscanthus</taxon>
    </lineage>
</organism>
<dbReference type="AlphaFoldDB" id="A0A811NNB9"/>
<name>A0A811NNB9_9POAL</name>
<accession>A0A811NNB9</accession>
<keyword evidence="3" id="KW-1185">Reference proteome</keyword>
<sequence>MVEFIMTVDRCEHVDMALIENERQVTDEENDLQLQVIEKFKEMHVSAELDGLEWAMEPQLGVTAAGPSRVEEEEEGDQYMEPGVDHEGDDPVGVDEEWRYFRKVVSIGSSHTCASTSQVRGKEASKAWIADRATEVLKSTPDLGAKKLQVELERQFPIKISYNKQLKRAIGTPHGLTTHTNACKGLEIAVHDVFQGDVEHRECFRHLMQNFRKHFDGDVLKYMWPCAWACTPRRHHWLWNKIGENCPAAIPYLQAEHKQLWSRAKFSGECKVDYVNNNISESFNNWIKEAKGFPVDVLVDTIRGMIMEKIAMRQHIANKLEGSILPSVINELKMKSRNLKYTIKGSGGLKAEVSGLTKDNYPWRHAVDLESKTCSCGQWHISGKGKKNQVLQTPPKLLKKSKKASTGTSTSSEPPTELAVEPSKRKGGCGTSKCKNASKKSKKNATGTSTSSEPPTELAVEPRKRKGGGGTSKNDTGITSTSLVTQSPGTATASPLLP</sequence>
<evidence type="ECO:0000256" key="1">
    <source>
        <dbReference type="SAM" id="MobiDB-lite"/>
    </source>
</evidence>
<gene>
    <name evidence="2" type="ORF">NCGR_LOCUS16604</name>
</gene>
<dbReference type="PANTHER" id="PTHR31973">
    <property type="entry name" value="POLYPROTEIN, PUTATIVE-RELATED"/>
    <property type="match status" value="1"/>
</dbReference>
<proteinExistence type="predicted"/>
<feature type="compositionally biased region" description="Low complexity" evidence="1">
    <location>
        <begin position="404"/>
        <end position="417"/>
    </location>
</feature>
<evidence type="ECO:0008006" key="4">
    <source>
        <dbReference type="Google" id="ProtNLM"/>
    </source>
</evidence>
<feature type="compositionally biased region" description="Low complexity" evidence="1">
    <location>
        <begin position="444"/>
        <end position="457"/>
    </location>
</feature>
<protein>
    <recommendedName>
        <fullName evidence="4">Transposase</fullName>
    </recommendedName>
</protein>
<comment type="caution">
    <text evidence="2">The sequence shown here is derived from an EMBL/GenBank/DDBJ whole genome shotgun (WGS) entry which is preliminary data.</text>
</comment>